<reference evidence="1" key="1">
    <citation type="journal article" date="2015" name="Nature">
        <title>Complex archaea that bridge the gap between prokaryotes and eukaryotes.</title>
        <authorList>
            <person name="Spang A."/>
            <person name="Saw J.H."/>
            <person name="Jorgensen S.L."/>
            <person name="Zaremba-Niedzwiedzka K."/>
            <person name="Martijn J."/>
            <person name="Lind A.E."/>
            <person name="van Eijk R."/>
            <person name="Schleper C."/>
            <person name="Guy L."/>
            <person name="Ettema T.J."/>
        </authorList>
    </citation>
    <scope>NUCLEOTIDE SEQUENCE</scope>
</reference>
<dbReference type="AlphaFoldDB" id="A0A0F9NFR9"/>
<organism evidence="1">
    <name type="scientific">marine sediment metagenome</name>
    <dbReference type="NCBI Taxonomy" id="412755"/>
    <lineage>
        <taxon>unclassified sequences</taxon>
        <taxon>metagenomes</taxon>
        <taxon>ecological metagenomes</taxon>
    </lineage>
</organism>
<dbReference type="EMBL" id="LAZR01007078">
    <property type="protein sequence ID" value="KKM87600.1"/>
    <property type="molecule type" value="Genomic_DNA"/>
</dbReference>
<accession>A0A0F9NFR9</accession>
<comment type="caution">
    <text evidence="1">The sequence shown here is derived from an EMBL/GenBank/DDBJ whole genome shotgun (WGS) entry which is preliminary data.</text>
</comment>
<evidence type="ECO:0000313" key="1">
    <source>
        <dbReference type="EMBL" id="KKM87600.1"/>
    </source>
</evidence>
<protein>
    <submittedName>
        <fullName evidence="1">Uncharacterized protein</fullName>
    </submittedName>
</protein>
<sequence>MLLNDDEIDTLPDLKGNEGYDTFCRRCDKQIAKAQVKKMVEWLEIELPDIVACIRNSTKANGRVIHIRRGKW</sequence>
<name>A0A0F9NFR9_9ZZZZ</name>
<proteinExistence type="predicted"/>
<gene>
    <name evidence="1" type="ORF">LCGC14_1267170</name>
</gene>